<comment type="caution">
    <text evidence="2">The sequence shown here is derived from an EMBL/GenBank/DDBJ whole genome shotgun (WGS) entry which is preliminary data.</text>
</comment>
<dbReference type="PRINTS" id="PR00598">
    <property type="entry name" value="HTHMARR"/>
</dbReference>
<evidence type="ECO:0000313" key="2">
    <source>
        <dbReference type="EMBL" id="PJE37760.1"/>
    </source>
</evidence>
<dbReference type="PANTHER" id="PTHR33164:SF43">
    <property type="entry name" value="HTH-TYPE TRANSCRIPTIONAL REPRESSOR YETL"/>
    <property type="match status" value="1"/>
</dbReference>
<evidence type="ECO:0000259" key="1">
    <source>
        <dbReference type="PROSITE" id="PS50995"/>
    </source>
</evidence>
<dbReference type="InterPro" id="IPR036388">
    <property type="entry name" value="WH-like_DNA-bd_sf"/>
</dbReference>
<reference evidence="2 3" key="1">
    <citation type="journal article" date="2018" name="Int. J. Syst. Evol. Microbiol.">
        <title>Pseudooceanicola lipolyticus sp. nov., a marine alphaproteobacterium, reclassification of Oceanicola flagellatus as Pseudooceanicola flagellatus comb. nov. and emended description of the genus Pseudooceanicola.</title>
        <authorList>
            <person name="Huang M.-M."/>
            <person name="Guo L.-L."/>
            <person name="Wu Y.-H."/>
            <person name="Lai Q.-L."/>
            <person name="Shao Z.-Z."/>
            <person name="Wang C.-S."/>
            <person name="Wu M."/>
            <person name="Xu X.-W."/>
        </authorList>
    </citation>
    <scope>NUCLEOTIDE SEQUENCE [LARGE SCALE GENOMIC DNA]</scope>
    <source>
        <strain evidence="2 3">157</strain>
    </source>
</reference>
<proteinExistence type="predicted"/>
<name>A0A2M8J4Q8_9RHOB</name>
<accession>A0A2M8J4Q8</accession>
<dbReference type="InterPro" id="IPR036390">
    <property type="entry name" value="WH_DNA-bd_sf"/>
</dbReference>
<dbReference type="PROSITE" id="PS50995">
    <property type="entry name" value="HTH_MARR_2"/>
    <property type="match status" value="1"/>
</dbReference>
<organism evidence="2 3">
    <name type="scientific">Pseudooceanicola lipolyticus</name>
    <dbReference type="NCBI Taxonomy" id="2029104"/>
    <lineage>
        <taxon>Bacteria</taxon>
        <taxon>Pseudomonadati</taxon>
        <taxon>Pseudomonadota</taxon>
        <taxon>Alphaproteobacteria</taxon>
        <taxon>Rhodobacterales</taxon>
        <taxon>Paracoccaceae</taxon>
        <taxon>Pseudooceanicola</taxon>
    </lineage>
</organism>
<dbReference type="Pfam" id="PF01047">
    <property type="entry name" value="MarR"/>
    <property type="match status" value="1"/>
</dbReference>
<dbReference type="GO" id="GO:0006950">
    <property type="term" value="P:response to stress"/>
    <property type="evidence" value="ECO:0007669"/>
    <property type="project" value="TreeGrafter"/>
</dbReference>
<dbReference type="PANTHER" id="PTHR33164">
    <property type="entry name" value="TRANSCRIPTIONAL REGULATOR, MARR FAMILY"/>
    <property type="match status" value="1"/>
</dbReference>
<protein>
    <submittedName>
        <fullName evidence="2">MarR family transcriptional regulator</fullName>
    </submittedName>
</protein>
<dbReference type="AlphaFoldDB" id="A0A2M8J4Q8"/>
<dbReference type="InterPro" id="IPR000835">
    <property type="entry name" value="HTH_MarR-typ"/>
</dbReference>
<dbReference type="SMART" id="SM00347">
    <property type="entry name" value="HTH_MARR"/>
    <property type="match status" value="1"/>
</dbReference>
<keyword evidence="3" id="KW-1185">Reference proteome</keyword>
<dbReference type="RefSeq" id="WP_100161481.1">
    <property type="nucleotide sequence ID" value="NZ_PGTB01000009.1"/>
</dbReference>
<dbReference type="Proteomes" id="UP000231553">
    <property type="component" value="Unassembled WGS sequence"/>
</dbReference>
<dbReference type="EMBL" id="PGTB01000009">
    <property type="protein sequence ID" value="PJE37760.1"/>
    <property type="molecule type" value="Genomic_DNA"/>
</dbReference>
<dbReference type="SUPFAM" id="SSF46785">
    <property type="entry name" value="Winged helix' DNA-binding domain"/>
    <property type="match status" value="1"/>
</dbReference>
<gene>
    <name evidence="2" type="ORF">CVM52_05145</name>
</gene>
<feature type="domain" description="HTH marR-type" evidence="1">
    <location>
        <begin position="24"/>
        <end position="156"/>
    </location>
</feature>
<dbReference type="GO" id="GO:0003700">
    <property type="term" value="F:DNA-binding transcription factor activity"/>
    <property type="evidence" value="ECO:0007669"/>
    <property type="project" value="InterPro"/>
</dbReference>
<sequence>MAGGPAKRRKPKGSQRDISDATLRRFSGYNMKRAFNTVQTDVNRVLAPFGLRMVTFSALVIIVDNPGLRQSQLADALSVERPNLVLIVDDLERRGLISRNPSPKDRRAYALNPTDDGAKLYRAAVAAVGDHDAWITRHLSHAERAALIPVLQRIEAADRAEVPEEKASGRPQTS</sequence>
<evidence type="ECO:0000313" key="3">
    <source>
        <dbReference type="Proteomes" id="UP000231553"/>
    </source>
</evidence>
<dbReference type="Gene3D" id="1.10.10.10">
    <property type="entry name" value="Winged helix-like DNA-binding domain superfamily/Winged helix DNA-binding domain"/>
    <property type="match status" value="1"/>
</dbReference>
<dbReference type="OrthoDB" id="8077146at2"/>
<dbReference type="InterPro" id="IPR039422">
    <property type="entry name" value="MarR/SlyA-like"/>
</dbReference>